<gene>
    <name evidence="2" type="ORF">Rsub_10255</name>
</gene>
<comment type="caution">
    <text evidence="2">The sequence shown here is derived from an EMBL/GenBank/DDBJ whole genome shotgun (WGS) entry which is preliminary data.</text>
</comment>
<reference evidence="2 3" key="1">
    <citation type="journal article" date="2018" name="Sci. Rep.">
        <title>Raphidocelis subcapitata (=Pseudokirchneriella subcapitata) provides an insight into genome evolution and environmental adaptations in the Sphaeropleales.</title>
        <authorList>
            <person name="Suzuki S."/>
            <person name="Yamaguchi H."/>
            <person name="Nakajima N."/>
            <person name="Kawachi M."/>
        </authorList>
    </citation>
    <scope>NUCLEOTIDE SEQUENCE [LARGE SCALE GENOMIC DNA]</scope>
    <source>
        <strain evidence="2 3">NIES-35</strain>
    </source>
</reference>
<sequence length="130" mass="13991">MVETRSQEQGKPLKKPGAYNTDAYYAEKDEGFGDVGVDQEPDAGRTQADDRRGDPDFTVTEAEDRAATAEAGRDITGEADVPLEQDVADLKAPADEAVPTANRDNGAPVDVVPTSREEVEEQEVLVTPDE</sequence>
<protein>
    <submittedName>
        <fullName evidence="2">Uncharacterized protein</fullName>
    </submittedName>
</protein>
<name>A0A2V0PJ11_9CHLO</name>
<dbReference type="EMBL" id="BDRX01000110">
    <property type="protein sequence ID" value="GBF97900.1"/>
    <property type="molecule type" value="Genomic_DNA"/>
</dbReference>
<feature type="compositionally biased region" description="Acidic residues" evidence="1">
    <location>
        <begin position="118"/>
        <end position="130"/>
    </location>
</feature>
<evidence type="ECO:0000256" key="1">
    <source>
        <dbReference type="SAM" id="MobiDB-lite"/>
    </source>
</evidence>
<proteinExistence type="predicted"/>
<feature type="region of interest" description="Disordered" evidence="1">
    <location>
        <begin position="95"/>
        <end position="130"/>
    </location>
</feature>
<dbReference type="InParanoid" id="A0A2V0PJ11"/>
<evidence type="ECO:0000313" key="2">
    <source>
        <dbReference type="EMBL" id="GBF97900.1"/>
    </source>
</evidence>
<accession>A0A2V0PJ11</accession>
<organism evidence="2 3">
    <name type="scientific">Raphidocelis subcapitata</name>
    <dbReference type="NCBI Taxonomy" id="307507"/>
    <lineage>
        <taxon>Eukaryota</taxon>
        <taxon>Viridiplantae</taxon>
        <taxon>Chlorophyta</taxon>
        <taxon>core chlorophytes</taxon>
        <taxon>Chlorophyceae</taxon>
        <taxon>CS clade</taxon>
        <taxon>Sphaeropleales</taxon>
        <taxon>Selenastraceae</taxon>
        <taxon>Raphidocelis</taxon>
    </lineage>
</organism>
<keyword evidence="3" id="KW-1185">Reference proteome</keyword>
<dbReference type="Proteomes" id="UP000247498">
    <property type="component" value="Unassembled WGS sequence"/>
</dbReference>
<feature type="region of interest" description="Disordered" evidence="1">
    <location>
        <begin position="1"/>
        <end position="80"/>
    </location>
</feature>
<feature type="compositionally biased region" description="Basic and acidic residues" evidence="1">
    <location>
        <begin position="62"/>
        <end position="76"/>
    </location>
</feature>
<evidence type="ECO:0000313" key="3">
    <source>
        <dbReference type="Proteomes" id="UP000247498"/>
    </source>
</evidence>
<dbReference type="AlphaFoldDB" id="A0A2V0PJ11"/>
<dbReference type="OrthoDB" id="526031at2759"/>